<protein>
    <submittedName>
        <fullName evidence="1">Uncharacterized protein</fullName>
    </submittedName>
</protein>
<accession>A0A9N7R0K5</accession>
<reference evidence="1" key="1">
    <citation type="submission" date="2019-12" db="EMBL/GenBank/DDBJ databases">
        <authorList>
            <person name="Scholes J."/>
        </authorList>
    </citation>
    <scope>NUCLEOTIDE SEQUENCE</scope>
</reference>
<feature type="non-terminal residue" evidence="1">
    <location>
        <position position="1"/>
    </location>
</feature>
<feature type="non-terminal residue" evidence="1">
    <location>
        <position position="85"/>
    </location>
</feature>
<dbReference type="Proteomes" id="UP001153555">
    <property type="component" value="Unassembled WGS sequence"/>
</dbReference>
<keyword evidence="2" id="KW-1185">Reference proteome</keyword>
<proteinExistence type="predicted"/>
<comment type="caution">
    <text evidence="1">The sequence shown here is derived from an EMBL/GenBank/DDBJ whole genome shotgun (WGS) entry which is preliminary data.</text>
</comment>
<evidence type="ECO:0000313" key="1">
    <source>
        <dbReference type="EMBL" id="CAA0806863.1"/>
    </source>
</evidence>
<dbReference type="AlphaFoldDB" id="A0A9N7R0K5"/>
<name>A0A9N7R0K5_STRHE</name>
<organism evidence="1 2">
    <name type="scientific">Striga hermonthica</name>
    <name type="common">Purple witchweed</name>
    <name type="synonym">Buchnera hermonthica</name>
    <dbReference type="NCBI Taxonomy" id="68872"/>
    <lineage>
        <taxon>Eukaryota</taxon>
        <taxon>Viridiplantae</taxon>
        <taxon>Streptophyta</taxon>
        <taxon>Embryophyta</taxon>
        <taxon>Tracheophyta</taxon>
        <taxon>Spermatophyta</taxon>
        <taxon>Magnoliopsida</taxon>
        <taxon>eudicotyledons</taxon>
        <taxon>Gunneridae</taxon>
        <taxon>Pentapetalae</taxon>
        <taxon>asterids</taxon>
        <taxon>lamiids</taxon>
        <taxon>Lamiales</taxon>
        <taxon>Orobanchaceae</taxon>
        <taxon>Buchnereae</taxon>
        <taxon>Striga</taxon>
    </lineage>
</organism>
<gene>
    <name evidence="1" type="ORF">SHERM_09744</name>
</gene>
<dbReference type="EMBL" id="CACSLK010000984">
    <property type="protein sequence ID" value="CAA0806863.1"/>
    <property type="molecule type" value="Genomic_DNA"/>
</dbReference>
<evidence type="ECO:0000313" key="2">
    <source>
        <dbReference type="Proteomes" id="UP001153555"/>
    </source>
</evidence>
<sequence length="85" mass="9198">KRGFSICLGLSTISIPQFVRKITKSNSNKKMCVEQRKTLIPSSGNTIDGKTITPQFTTAGSPSTLSTVLFIKSRLLVGSNDAENH</sequence>